<dbReference type="InterPro" id="IPR014016">
    <property type="entry name" value="UvrD-like_ATP-bd"/>
</dbReference>
<keyword evidence="8" id="KW-0238">DNA-binding</keyword>
<evidence type="ECO:0000256" key="10">
    <source>
        <dbReference type="ARBA" id="ARBA00023235"/>
    </source>
</evidence>
<evidence type="ECO:0000256" key="12">
    <source>
        <dbReference type="ARBA" id="ARBA00034808"/>
    </source>
</evidence>
<dbReference type="InterPro" id="IPR027417">
    <property type="entry name" value="P-loop_NTPase"/>
</dbReference>
<dbReference type="InterPro" id="IPR014017">
    <property type="entry name" value="DNA_helicase_UvrD-like_C"/>
</dbReference>
<feature type="domain" description="UvrD-like helicase ATP-binding" evidence="15">
    <location>
        <begin position="2"/>
        <end position="461"/>
    </location>
</feature>
<feature type="domain" description="UvrD-like helicase C-terminal" evidence="16">
    <location>
        <begin position="488"/>
        <end position="772"/>
    </location>
</feature>
<proteinExistence type="predicted"/>
<evidence type="ECO:0000256" key="8">
    <source>
        <dbReference type="ARBA" id="ARBA00023125"/>
    </source>
</evidence>
<reference evidence="17 18" key="1">
    <citation type="journal article" date="2014" name="Antonie Van Leeuwenhoek">
        <title>Oenococcus alcoholitolerans sp. nov., a lactic acid bacteria isolated from cachaca and ethanol fermentation processes.</title>
        <authorList>
            <person name="Badotti F."/>
            <person name="Moreira A.P."/>
            <person name="Tonon L.A."/>
            <person name="de Lucena B.T."/>
            <person name="Gomes Fde C."/>
            <person name="Kruger R."/>
            <person name="Thompson C.C."/>
            <person name="de Morais M.A.Jr."/>
            <person name="Rosa C.A."/>
            <person name="Thompson F.L."/>
        </authorList>
    </citation>
    <scope>NUCLEOTIDE SEQUENCE [LARGE SCALE GENOMIC DNA]</scope>
    <source>
        <strain evidence="17 18">UFRJ-M7.2.18</strain>
    </source>
</reference>
<comment type="catalytic activity">
    <reaction evidence="13">
        <text>ATP + H2O = ADP + phosphate + H(+)</text>
        <dbReference type="Rhea" id="RHEA:13065"/>
        <dbReference type="ChEBI" id="CHEBI:15377"/>
        <dbReference type="ChEBI" id="CHEBI:15378"/>
        <dbReference type="ChEBI" id="CHEBI:30616"/>
        <dbReference type="ChEBI" id="CHEBI:43474"/>
        <dbReference type="ChEBI" id="CHEBI:456216"/>
        <dbReference type="EC" id="5.6.2.4"/>
    </reaction>
</comment>
<sequence>MKYSQEQQQVISHQNDENLLVAASAGSGKTTVLIEHVFQQLLAGHDIDKFLIATFTDAAALEMRQRLEKRIRQGIAETGGTNSHLQRQLVILNTASIGTLDSFSLRLIERYYSVIGLDPRYRILADQTEKDLMIDDSLDETFTDLYKNSDFLLLINNFASVRSEDIVKNIIRKINAMAETRALPDQWLDSLDQTYRLDGPLTKSSFFQKIFYPQLISRIKEVQAEFRAVSDKLLGLSDYQKYSLQVADYISIVSRLHQAVSIENFDWNKIKSFFETLPKVKRASKSGKDQQQADFFQNFIKPWYDKAKKDLDDIRLDFFLLDQEQWETVSYQSSQVIKKMVWVTKLFRKKFAEKKRNASLLDFADGEQFAYQILQDPQVRKEVQDQYYEVLVDEYQDVNDLQESIMTSVSNGKNMFMVGDLKQSIYGFRQADPRNFADKYARYGQKEQGKLIELSDNYRSEAGITDFTNLIFQKLMDQRLGGLNYSGPVKLRAANRDYPKDLPAVVDFNVLDQSQLKKDHQRSTKSQIQIEAIAEKILAIVGKKQIFDRQTSQVRPVRFSDITILERSHSWENDLQLAFADHNIPLNIAAGNFLQEFEISVMLSFLEIIDNAHQDIPLAAVLRSPIYDLNENQLAEIRSVDLEEDFYSAVCKYAQQGSDEKLRKELTDFLTKLAKYRQMAQDNRIVDLIWSIYDDTHWPEFVSGMPGGSQRLANLHALYQYARQLSDNHFVGLFSFIRYVRQLSESNDDFSQAPVDMGQEAVSVMTIHAAKGLEFPIVFLINSERSFNASDSQGPFGCGFSTGSRH</sequence>
<protein>
    <recommendedName>
        <fullName evidence="12">DNA 3'-5' helicase</fullName>
        <ecNumber evidence="12">5.6.2.4</ecNumber>
    </recommendedName>
</protein>
<evidence type="ECO:0000256" key="9">
    <source>
        <dbReference type="ARBA" id="ARBA00023204"/>
    </source>
</evidence>
<evidence type="ECO:0000259" key="15">
    <source>
        <dbReference type="PROSITE" id="PS51198"/>
    </source>
</evidence>
<evidence type="ECO:0000256" key="14">
    <source>
        <dbReference type="PROSITE-ProRule" id="PRU00560"/>
    </source>
</evidence>
<evidence type="ECO:0000256" key="11">
    <source>
        <dbReference type="ARBA" id="ARBA00034617"/>
    </source>
</evidence>
<dbReference type="PANTHER" id="PTHR11070">
    <property type="entry name" value="UVRD / RECB / PCRA DNA HELICASE FAMILY MEMBER"/>
    <property type="match status" value="1"/>
</dbReference>
<keyword evidence="7 14" id="KW-0067">ATP-binding</keyword>
<evidence type="ECO:0000256" key="7">
    <source>
        <dbReference type="ARBA" id="ARBA00022840"/>
    </source>
</evidence>
<keyword evidence="6" id="KW-0269">Exonuclease</keyword>
<dbReference type="Gene3D" id="3.40.50.300">
    <property type="entry name" value="P-loop containing nucleotide triphosphate hydrolases"/>
    <property type="match status" value="3"/>
</dbReference>
<keyword evidence="5 14" id="KW-0347">Helicase</keyword>
<dbReference type="PANTHER" id="PTHR11070:SF48">
    <property type="entry name" value="ATP-DEPENDENT HELICASE_NUCLEASE SUBUNIT A"/>
    <property type="match status" value="1"/>
</dbReference>
<comment type="catalytic activity">
    <reaction evidence="11">
        <text>Couples ATP hydrolysis with the unwinding of duplex DNA by translocating in the 3'-5' direction.</text>
        <dbReference type="EC" id="5.6.2.4"/>
    </reaction>
</comment>
<dbReference type="PROSITE" id="PS51198">
    <property type="entry name" value="UVRD_HELICASE_ATP_BIND"/>
    <property type="match status" value="1"/>
</dbReference>
<keyword evidence="4 14" id="KW-0378">Hydrolase</keyword>
<evidence type="ECO:0000256" key="4">
    <source>
        <dbReference type="ARBA" id="ARBA00022801"/>
    </source>
</evidence>
<evidence type="ECO:0000256" key="5">
    <source>
        <dbReference type="ARBA" id="ARBA00022806"/>
    </source>
</evidence>
<dbReference type="EC" id="5.6.2.4" evidence="12"/>
<dbReference type="SUPFAM" id="SSF52540">
    <property type="entry name" value="P-loop containing nucleoside triphosphate hydrolases"/>
    <property type="match status" value="1"/>
</dbReference>
<name>A0ABR4XT54_9LACO</name>
<organism evidence="17 18">
    <name type="scientific">Oenococcus alcoholitolerans</name>
    <dbReference type="NCBI Taxonomy" id="931074"/>
    <lineage>
        <taxon>Bacteria</taxon>
        <taxon>Bacillati</taxon>
        <taxon>Bacillota</taxon>
        <taxon>Bacilli</taxon>
        <taxon>Lactobacillales</taxon>
        <taxon>Lactobacillaceae</taxon>
        <taxon>Oenococcus</taxon>
    </lineage>
</organism>
<evidence type="ECO:0000256" key="1">
    <source>
        <dbReference type="ARBA" id="ARBA00022722"/>
    </source>
</evidence>
<accession>A0ABR4XT54</accession>
<dbReference type="InterPro" id="IPR000212">
    <property type="entry name" value="DNA_helicase_UvrD/REP"/>
</dbReference>
<gene>
    <name evidence="17" type="ORF">Q757_02050</name>
</gene>
<dbReference type="Gene3D" id="1.10.486.10">
    <property type="entry name" value="PCRA, domain 4"/>
    <property type="match status" value="1"/>
</dbReference>
<keyword evidence="3" id="KW-0227">DNA damage</keyword>
<evidence type="ECO:0000256" key="13">
    <source>
        <dbReference type="ARBA" id="ARBA00048988"/>
    </source>
</evidence>
<dbReference type="Pfam" id="PF13361">
    <property type="entry name" value="UvrD_C"/>
    <property type="match status" value="1"/>
</dbReference>
<dbReference type="InterPro" id="IPR014152">
    <property type="entry name" value="AddA"/>
</dbReference>
<comment type="caution">
    <text evidence="17">The sequence shown here is derived from an EMBL/GenBank/DDBJ whole genome shotgun (WGS) entry which is preliminary data.</text>
</comment>
<evidence type="ECO:0000256" key="3">
    <source>
        <dbReference type="ARBA" id="ARBA00022763"/>
    </source>
</evidence>
<evidence type="ECO:0000256" key="2">
    <source>
        <dbReference type="ARBA" id="ARBA00022741"/>
    </source>
</evidence>
<dbReference type="PROSITE" id="PS51217">
    <property type="entry name" value="UVRD_HELICASE_CTER"/>
    <property type="match status" value="1"/>
</dbReference>
<keyword evidence="18" id="KW-1185">Reference proteome</keyword>
<evidence type="ECO:0000313" key="17">
    <source>
        <dbReference type="EMBL" id="KGO32269.1"/>
    </source>
</evidence>
<feature type="binding site" evidence="14">
    <location>
        <begin position="23"/>
        <end position="30"/>
    </location>
    <ligand>
        <name>ATP</name>
        <dbReference type="ChEBI" id="CHEBI:30616"/>
    </ligand>
</feature>
<dbReference type="Pfam" id="PF00580">
    <property type="entry name" value="UvrD-helicase"/>
    <property type="match status" value="1"/>
</dbReference>
<dbReference type="NCBIfam" id="TIGR02785">
    <property type="entry name" value="addA_Gpos"/>
    <property type="match status" value="1"/>
</dbReference>
<keyword evidence="1" id="KW-0540">Nuclease</keyword>
<evidence type="ECO:0000256" key="6">
    <source>
        <dbReference type="ARBA" id="ARBA00022839"/>
    </source>
</evidence>
<keyword evidence="10" id="KW-0413">Isomerase</keyword>
<dbReference type="EMBL" id="AXCV01000052">
    <property type="protein sequence ID" value="KGO32269.1"/>
    <property type="molecule type" value="Genomic_DNA"/>
</dbReference>
<keyword evidence="9" id="KW-0234">DNA repair</keyword>
<evidence type="ECO:0000313" key="18">
    <source>
        <dbReference type="Proteomes" id="UP000030023"/>
    </source>
</evidence>
<dbReference type="Proteomes" id="UP000030023">
    <property type="component" value="Unassembled WGS sequence"/>
</dbReference>
<evidence type="ECO:0000259" key="16">
    <source>
        <dbReference type="PROSITE" id="PS51217"/>
    </source>
</evidence>
<keyword evidence="2 14" id="KW-0547">Nucleotide-binding</keyword>